<name>A0A183KCU0_9TREM</name>
<protein>
    <submittedName>
        <fullName evidence="1 3">Uncharacterized protein</fullName>
    </submittedName>
</protein>
<reference evidence="1 2" key="2">
    <citation type="submission" date="2018-11" db="EMBL/GenBank/DDBJ databases">
        <authorList>
            <consortium name="Pathogen Informatics"/>
        </authorList>
    </citation>
    <scope>NUCLEOTIDE SEQUENCE [LARGE SCALE GENOMIC DNA]</scope>
    <source>
        <strain evidence="1">Dakar</strain>
        <strain evidence="2">Dakar, Senegal</strain>
    </source>
</reference>
<dbReference type="Proteomes" id="UP000279833">
    <property type="component" value="Unassembled WGS sequence"/>
</dbReference>
<dbReference type="EMBL" id="UZAK01035405">
    <property type="protein sequence ID" value="VDP50234.1"/>
    <property type="molecule type" value="Genomic_DNA"/>
</dbReference>
<sequence length="34" mass="4035">MLHRLLTSSHSTVPLKLTDYQMEKEMEADWTSVR</sequence>
<evidence type="ECO:0000313" key="3">
    <source>
        <dbReference type="WBParaSite" id="SCUD_0001283301-mRNA-1"/>
    </source>
</evidence>
<gene>
    <name evidence="1" type="ORF">SCUD_LOCUS12830</name>
</gene>
<evidence type="ECO:0000313" key="2">
    <source>
        <dbReference type="Proteomes" id="UP000279833"/>
    </source>
</evidence>
<keyword evidence="2" id="KW-1185">Reference proteome</keyword>
<accession>A0A183KCU0</accession>
<organism evidence="3">
    <name type="scientific">Schistosoma curassoni</name>
    <dbReference type="NCBI Taxonomy" id="6186"/>
    <lineage>
        <taxon>Eukaryota</taxon>
        <taxon>Metazoa</taxon>
        <taxon>Spiralia</taxon>
        <taxon>Lophotrochozoa</taxon>
        <taxon>Platyhelminthes</taxon>
        <taxon>Trematoda</taxon>
        <taxon>Digenea</taxon>
        <taxon>Strigeidida</taxon>
        <taxon>Schistosomatoidea</taxon>
        <taxon>Schistosomatidae</taxon>
        <taxon>Schistosoma</taxon>
    </lineage>
</organism>
<proteinExistence type="predicted"/>
<evidence type="ECO:0000313" key="1">
    <source>
        <dbReference type="EMBL" id="VDP50234.1"/>
    </source>
</evidence>
<reference evidence="3" key="1">
    <citation type="submission" date="2016-06" db="UniProtKB">
        <authorList>
            <consortium name="WormBaseParasite"/>
        </authorList>
    </citation>
    <scope>IDENTIFICATION</scope>
</reference>
<dbReference type="AlphaFoldDB" id="A0A183KCU0"/>
<dbReference type="WBParaSite" id="SCUD_0001283301-mRNA-1">
    <property type="protein sequence ID" value="SCUD_0001283301-mRNA-1"/>
    <property type="gene ID" value="SCUD_0001283301"/>
</dbReference>